<keyword evidence="4" id="KW-1185">Reference proteome</keyword>
<accession>A0A180GH96</accession>
<dbReference type="Proteomes" id="UP000005240">
    <property type="component" value="Unassembled WGS sequence"/>
</dbReference>
<dbReference type="AlphaFoldDB" id="A0A180GH96"/>
<evidence type="ECO:0000313" key="4">
    <source>
        <dbReference type="Proteomes" id="UP000005240"/>
    </source>
</evidence>
<reference evidence="2" key="2">
    <citation type="submission" date="2016-05" db="EMBL/GenBank/DDBJ databases">
        <title>Comparative analysis highlights variable genome content of wheat rusts and divergence of the mating loci.</title>
        <authorList>
            <person name="Cuomo C.A."/>
            <person name="Bakkeren G."/>
            <person name="Szabo L."/>
            <person name="Khalil H."/>
            <person name="Joly D."/>
            <person name="Goldberg J."/>
            <person name="Young S."/>
            <person name="Zeng Q."/>
            <person name="Fellers J."/>
        </authorList>
    </citation>
    <scope>NUCLEOTIDE SEQUENCE [LARGE SCALE GENOMIC DNA]</scope>
    <source>
        <strain evidence="2">1-1 BBBD Race 1</strain>
    </source>
</reference>
<dbReference type="OrthoDB" id="2498244at2759"/>
<protein>
    <submittedName>
        <fullName evidence="2 3">Uncharacterized protein</fullName>
    </submittedName>
</protein>
<gene>
    <name evidence="2" type="ORF">PTTG_07880</name>
</gene>
<sequence>MSIPRGLLHWWFIGRQEGIRLKGFSPKKQLKKKRSGSKSKMRNQIQQHSRQTLSTLPVLPAVKTLFDNIKATSDTKNTSSQNLVKVPLPWQSDEFTQLAQKLDAIYAQKKITTNGQIFAHAFILKSQRSTSGPIAPGNIKNVPQNLPANCYSETYWSTLSDSEKQLLNPQDPIEWPLLHTIA</sequence>
<name>A0A180GH96_PUCT1</name>
<organism evidence="2">
    <name type="scientific">Puccinia triticina (isolate 1-1 / race 1 (BBBD))</name>
    <name type="common">Brown leaf rust fungus</name>
    <dbReference type="NCBI Taxonomy" id="630390"/>
    <lineage>
        <taxon>Eukaryota</taxon>
        <taxon>Fungi</taxon>
        <taxon>Dikarya</taxon>
        <taxon>Basidiomycota</taxon>
        <taxon>Pucciniomycotina</taxon>
        <taxon>Pucciniomycetes</taxon>
        <taxon>Pucciniales</taxon>
        <taxon>Pucciniaceae</taxon>
        <taxon>Puccinia</taxon>
    </lineage>
</organism>
<reference evidence="3" key="4">
    <citation type="submission" date="2025-05" db="UniProtKB">
        <authorList>
            <consortium name="EnsemblFungi"/>
        </authorList>
    </citation>
    <scope>IDENTIFICATION</scope>
    <source>
        <strain evidence="3">isolate 1-1 / race 1 (BBBD)</strain>
    </source>
</reference>
<dbReference type="EnsemblFungi" id="PTTG_07880-t43_1">
    <property type="protein sequence ID" value="PTTG_07880-t43_1-p1"/>
    <property type="gene ID" value="PTTG_07880"/>
</dbReference>
<evidence type="ECO:0000313" key="3">
    <source>
        <dbReference type="EnsemblFungi" id="PTTG_07880-t43_1-p1"/>
    </source>
</evidence>
<reference evidence="2" key="1">
    <citation type="submission" date="2009-11" db="EMBL/GenBank/DDBJ databases">
        <authorList>
            <consortium name="The Broad Institute Genome Sequencing Platform"/>
            <person name="Ward D."/>
            <person name="Feldgarden M."/>
            <person name="Earl A."/>
            <person name="Young S.K."/>
            <person name="Zeng Q."/>
            <person name="Koehrsen M."/>
            <person name="Alvarado L."/>
            <person name="Berlin A."/>
            <person name="Bochicchio J."/>
            <person name="Borenstein D."/>
            <person name="Chapman S.B."/>
            <person name="Chen Z."/>
            <person name="Engels R."/>
            <person name="Freedman E."/>
            <person name="Gellesch M."/>
            <person name="Goldberg J."/>
            <person name="Griggs A."/>
            <person name="Gujja S."/>
            <person name="Heilman E."/>
            <person name="Heiman D."/>
            <person name="Hepburn T."/>
            <person name="Howarth C."/>
            <person name="Jen D."/>
            <person name="Larson L."/>
            <person name="Lewis B."/>
            <person name="Mehta T."/>
            <person name="Park D."/>
            <person name="Pearson M."/>
            <person name="Roberts A."/>
            <person name="Saif S."/>
            <person name="Shea T."/>
            <person name="Shenoy N."/>
            <person name="Sisk P."/>
            <person name="Stolte C."/>
            <person name="Sykes S."/>
            <person name="Thomson T."/>
            <person name="Walk T."/>
            <person name="White J."/>
            <person name="Yandava C."/>
            <person name="Izard J."/>
            <person name="Baranova O.V."/>
            <person name="Blanton J.M."/>
            <person name="Tanner A.C."/>
            <person name="Dewhirst F.E."/>
            <person name="Haas B."/>
            <person name="Nusbaum C."/>
            <person name="Birren B."/>
        </authorList>
    </citation>
    <scope>NUCLEOTIDE SEQUENCE [LARGE SCALE GENOMIC DNA]</scope>
    <source>
        <strain evidence="2">1-1 BBBD Race 1</strain>
    </source>
</reference>
<evidence type="ECO:0000313" key="2">
    <source>
        <dbReference type="EMBL" id="OAV92116.1"/>
    </source>
</evidence>
<feature type="region of interest" description="Disordered" evidence="1">
    <location>
        <begin position="26"/>
        <end position="50"/>
    </location>
</feature>
<evidence type="ECO:0000256" key="1">
    <source>
        <dbReference type="SAM" id="MobiDB-lite"/>
    </source>
</evidence>
<reference evidence="3 4" key="3">
    <citation type="journal article" date="2017" name="G3 (Bethesda)">
        <title>Comparative analysis highlights variable genome content of wheat rusts and divergence of the mating loci.</title>
        <authorList>
            <person name="Cuomo C.A."/>
            <person name="Bakkeren G."/>
            <person name="Khalil H.B."/>
            <person name="Panwar V."/>
            <person name="Joly D."/>
            <person name="Linning R."/>
            <person name="Sakthikumar S."/>
            <person name="Song X."/>
            <person name="Adiconis X."/>
            <person name="Fan L."/>
            <person name="Goldberg J.M."/>
            <person name="Levin J.Z."/>
            <person name="Young S."/>
            <person name="Zeng Q."/>
            <person name="Anikster Y."/>
            <person name="Bruce M."/>
            <person name="Wang M."/>
            <person name="Yin C."/>
            <person name="McCallum B."/>
            <person name="Szabo L.J."/>
            <person name="Hulbert S."/>
            <person name="Chen X."/>
            <person name="Fellers J.P."/>
        </authorList>
    </citation>
    <scope>NUCLEOTIDE SEQUENCE</scope>
    <source>
        <strain evidence="4">Isolate 1-1 / race 1 (BBBD)</strain>
        <strain evidence="3">isolate 1-1 / race 1 (BBBD)</strain>
    </source>
</reference>
<proteinExistence type="predicted"/>
<dbReference type="EMBL" id="ADAS02000069">
    <property type="protein sequence ID" value="OAV92116.1"/>
    <property type="molecule type" value="Genomic_DNA"/>
</dbReference>
<feature type="compositionally biased region" description="Basic residues" evidence="1">
    <location>
        <begin position="28"/>
        <end position="41"/>
    </location>
</feature>
<dbReference type="VEuPathDB" id="FungiDB:PTTG_07880"/>